<organism evidence="1 2">
    <name type="scientific">Tessaracoccus antarcticus</name>
    <dbReference type="NCBI Taxonomy" id="2479848"/>
    <lineage>
        <taxon>Bacteria</taxon>
        <taxon>Bacillati</taxon>
        <taxon>Actinomycetota</taxon>
        <taxon>Actinomycetes</taxon>
        <taxon>Propionibacteriales</taxon>
        <taxon>Propionibacteriaceae</taxon>
        <taxon>Tessaracoccus</taxon>
    </lineage>
</organism>
<dbReference type="Proteomes" id="UP000275256">
    <property type="component" value="Unassembled WGS sequence"/>
</dbReference>
<sequence>MLVPMPDRLVPDDAVAGAFHVKFGHTSQSWVDPSRPDVLLFEYVNHVAIVLEHTVLNASQERRLRIIHIGGAGMTMPRWVAWRRPETAQIVCEPDAELTEEVRRKIPLPARSGIKVRDIDGRAGVTAMPAGYAEAVVVDAFDGARVPAELVSGEFMDDLQRIGREESMVVFNVTDRAPFPWAKRVVAGMRERWRHVIVGAEAPVHKGKRFGNLLLVGSRFKPDLAAIRRDSMRLPFGYRWLDGAELDGWCAGAEPFTDADTRHSPDPSGSKLWFS</sequence>
<dbReference type="NCBIfam" id="NF037959">
    <property type="entry name" value="MFS_SpdSyn"/>
    <property type="match status" value="1"/>
</dbReference>
<dbReference type="Gene3D" id="3.40.50.150">
    <property type="entry name" value="Vaccinia Virus protein VP39"/>
    <property type="match status" value="1"/>
</dbReference>
<protein>
    <submittedName>
        <fullName evidence="1">Spermidine synthase</fullName>
    </submittedName>
</protein>
<evidence type="ECO:0000313" key="1">
    <source>
        <dbReference type="EMBL" id="RMB62015.1"/>
    </source>
</evidence>
<dbReference type="AlphaFoldDB" id="A0A3M0GAH7"/>
<gene>
    <name evidence="1" type="ORF">EAX62_05360</name>
</gene>
<reference evidence="1 2" key="1">
    <citation type="submission" date="2018-10" db="EMBL/GenBank/DDBJ databases">
        <title>Tessaracoccus antarcticuss sp. nov., isolated from sediment.</title>
        <authorList>
            <person name="Zhou L.Y."/>
            <person name="Du Z.J."/>
        </authorList>
    </citation>
    <scope>NUCLEOTIDE SEQUENCE [LARGE SCALE GENOMIC DNA]</scope>
    <source>
        <strain evidence="1 2">JDX10</strain>
    </source>
</reference>
<dbReference type="EMBL" id="REFW01000001">
    <property type="protein sequence ID" value="RMB62015.1"/>
    <property type="molecule type" value="Genomic_DNA"/>
</dbReference>
<accession>A0A3M0GAH7</accession>
<evidence type="ECO:0000313" key="2">
    <source>
        <dbReference type="Proteomes" id="UP000275256"/>
    </source>
</evidence>
<name>A0A3M0GAH7_9ACTN</name>
<dbReference type="InterPro" id="IPR029063">
    <property type="entry name" value="SAM-dependent_MTases_sf"/>
</dbReference>
<comment type="caution">
    <text evidence="1">The sequence shown here is derived from an EMBL/GenBank/DDBJ whole genome shotgun (WGS) entry which is preliminary data.</text>
</comment>
<proteinExistence type="predicted"/>
<keyword evidence="2" id="KW-1185">Reference proteome</keyword>
<dbReference type="SUPFAM" id="SSF53335">
    <property type="entry name" value="S-adenosyl-L-methionine-dependent methyltransferases"/>
    <property type="match status" value="1"/>
</dbReference>